<evidence type="ECO:0000313" key="13">
    <source>
        <dbReference type="Proteomes" id="UP000267821"/>
    </source>
</evidence>
<keyword evidence="13" id="KW-1185">Reference proteome</keyword>
<dbReference type="STRING" id="1051890.A0A3N4LKL2"/>
<evidence type="ECO:0000256" key="3">
    <source>
        <dbReference type="ARBA" id="ARBA00007224"/>
    </source>
</evidence>
<evidence type="ECO:0000313" key="12">
    <source>
        <dbReference type="EMBL" id="RPB22009.1"/>
    </source>
</evidence>
<dbReference type="InParanoid" id="A0A3N4LKL2"/>
<evidence type="ECO:0000256" key="5">
    <source>
        <dbReference type="ARBA" id="ARBA00022946"/>
    </source>
</evidence>
<comment type="similarity">
    <text evidence="3">Belongs to the CCDC90 family.</text>
</comment>
<evidence type="ECO:0000256" key="9">
    <source>
        <dbReference type="ARBA" id="ARBA00023136"/>
    </source>
</evidence>
<reference evidence="12 13" key="1">
    <citation type="journal article" date="2018" name="Nat. Ecol. Evol.">
        <title>Pezizomycetes genomes reveal the molecular basis of ectomycorrhizal truffle lifestyle.</title>
        <authorList>
            <person name="Murat C."/>
            <person name="Payen T."/>
            <person name="Noel B."/>
            <person name="Kuo A."/>
            <person name="Morin E."/>
            <person name="Chen J."/>
            <person name="Kohler A."/>
            <person name="Krizsan K."/>
            <person name="Balestrini R."/>
            <person name="Da Silva C."/>
            <person name="Montanini B."/>
            <person name="Hainaut M."/>
            <person name="Levati E."/>
            <person name="Barry K.W."/>
            <person name="Belfiori B."/>
            <person name="Cichocki N."/>
            <person name="Clum A."/>
            <person name="Dockter R.B."/>
            <person name="Fauchery L."/>
            <person name="Guy J."/>
            <person name="Iotti M."/>
            <person name="Le Tacon F."/>
            <person name="Lindquist E.A."/>
            <person name="Lipzen A."/>
            <person name="Malagnac F."/>
            <person name="Mello A."/>
            <person name="Molinier V."/>
            <person name="Miyauchi S."/>
            <person name="Poulain J."/>
            <person name="Riccioni C."/>
            <person name="Rubini A."/>
            <person name="Sitrit Y."/>
            <person name="Splivallo R."/>
            <person name="Traeger S."/>
            <person name="Wang M."/>
            <person name="Zifcakova L."/>
            <person name="Wipf D."/>
            <person name="Zambonelli A."/>
            <person name="Paolocci F."/>
            <person name="Nowrousian M."/>
            <person name="Ottonello S."/>
            <person name="Baldrian P."/>
            <person name="Spatafora J.W."/>
            <person name="Henrissat B."/>
            <person name="Nagy L.G."/>
            <person name="Aury J.M."/>
            <person name="Wincker P."/>
            <person name="Grigoriev I.V."/>
            <person name="Bonfante P."/>
            <person name="Martin F.M."/>
        </authorList>
    </citation>
    <scope>NUCLEOTIDE SEQUENCE [LARGE SCALE GENOMIC DNA]</scope>
    <source>
        <strain evidence="12 13">ATCC MYA-4762</strain>
    </source>
</reference>
<keyword evidence="4 11" id="KW-0812">Transmembrane</keyword>
<organism evidence="12 13">
    <name type="scientific">Terfezia boudieri ATCC MYA-4762</name>
    <dbReference type="NCBI Taxonomy" id="1051890"/>
    <lineage>
        <taxon>Eukaryota</taxon>
        <taxon>Fungi</taxon>
        <taxon>Dikarya</taxon>
        <taxon>Ascomycota</taxon>
        <taxon>Pezizomycotina</taxon>
        <taxon>Pezizomycetes</taxon>
        <taxon>Pezizales</taxon>
        <taxon>Pezizaceae</taxon>
        <taxon>Terfezia</taxon>
    </lineage>
</organism>
<evidence type="ECO:0000256" key="1">
    <source>
        <dbReference type="ARBA" id="ARBA00004167"/>
    </source>
</evidence>
<evidence type="ECO:0000256" key="2">
    <source>
        <dbReference type="ARBA" id="ARBA00004173"/>
    </source>
</evidence>
<dbReference type="GO" id="GO:0005739">
    <property type="term" value="C:mitochondrion"/>
    <property type="evidence" value="ECO:0007669"/>
    <property type="project" value="UniProtKB-SubCell"/>
</dbReference>
<sequence>MAASVPPRRVLSPPHSLCIPTVSCPSYRPSPRFLIPVLHQPAIIPSHYRFHSNKSLTSISNFTPATIAQLRHYLPPCTPNRPSPSPIALAAVRSFHTTPPRQRDHHFDTLKLVERLQKEGFTEEQAVAMMNVLSDVIEESVQNLTRTMVSQAEQEKITYTQKVDFAQLRSDLQTHHSTEYQATRAEYERLSSEIAKLNSRLREEIIRAQNSVKLDLNLEKGRIREEASVHELKIKETDTRIETEVGMIRGTLETVKFSTLQWLIGVCTGTAALILGVWRLLA</sequence>
<dbReference type="PANTHER" id="PTHR14360:SF1">
    <property type="entry name" value="PROTEIN FMP32, MITOCHONDRIAL"/>
    <property type="match status" value="1"/>
</dbReference>
<protein>
    <submittedName>
        <fullName evidence="12">DUF1640-domain-containing protein</fullName>
    </submittedName>
</protein>
<dbReference type="GO" id="GO:0033617">
    <property type="term" value="P:mitochondrial respiratory chain complex IV assembly"/>
    <property type="evidence" value="ECO:0007669"/>
    <property type="project" value="TreeGrafter"/>
</dbReference>
<evidence type="ECO:0000256" key="6">
    <source>
        <dbReference type="ARBA" id="ARBA00022989"/>
    </source>
</evidence>
<accession>A0A3N4LKL2</accession>
<evidence type="ECO:0000256" key="7">
    <source>
        <dbReference type="ARBA" id="ARBA00023054"/>
    </source>
</evidence>
<dbReference type="GO" id="GO:0016020">
    <property type="term" value="C:membrane"/>
    <property type="evidence" value="ECO:0007669"/>
    <property type="project" value="UniProtKB-SubCell"/>
</dbReference>
<dbReference type="Pfam" id="PF07798">
    <property type="entry name" value="CCDC90-like"/>
    <property type="match status" value="1"/>
</dbReference>
<dbReference type="FunFam" id="1.20.5.340:FF:000018">
    <property type="entry name" value="Mitochondrial protein FMP32"/>
    <property type="match status" value="1"/>
</dbReference>
<dbReference type="Proteomes" id="UP000267821">
    <property type="component" value="Unassembled WGS sequence"/>
</dbReference>
<name>A0A3N4LKL2_9PEZI</name>
<dbReference type="Gene3D" id="1.20.5.340">
    <property type="match status" value="1"/>
</dbReference>
<dbReference type="EMBL" id="ML121555">
    <property type="protein sequence ID" value="RPB22009.1"/>
    <property type="molecule type" value="Genomic_DNA"/>
</dbReference>
<evidence type="ECO:0000256" key="8">
    <source>
        <dbReference type="ARBA" id="ARBA00023128"/>
    </source>
</evidence>
<dbReference type="AlphaFoldDB" id="A0A3N4LKL2"/>
<evidence type="ECO:0000256" key="4">
    <source>
        <dbReference type="ARBA" id="ARBA00022692"/>
    </source>
</evidence>
<feature type="coiled-coil region" evidence="10">
    <location>
        <begin position="180"/>
        <end position="207"/>
    </location>
</feature>
<gene>
    <name evidence="12" type="ORF">L211DRAFT_840104</name>
</gene>
<dbReference type="InterPro" id="IPR024461">
    <property type="entry name" value="CCDC90-like"/>
</dbReference>
<keyword evidence="6 11" id="KW-1133">Transmembrane helix</keyword>
<keyword evidence="5" id="KW-0809">Transit peptide</keyword>
<comment type="subcellular location">
    <subcellularLocation>
        <location evidence="1">Membrane</location>
        <topology evidence="1">Single-pass membrane protein</topology>
    </subcellularLocation>
    <subcellularLocation>
        <location evidence="2">Mitochondrion</location>
    </subcellularLocation>
</comment>
<dbReference type="FunCoup" id="A0A3N4LKL2">
    <property type="interactions" value="256"/>
</dbReference>
<feature type="transmembrane region" description="Helical" evidence="11">
    <location>
        <begin position="262"/>
        <end position="281"/>
    </location>
</feature>
<evidence type="ECO:0000256" key="10">
    <source>
        <dbReference type="SAM" id="Coils"/>
    </source>
</evidence>
<proteinExistence type="inferred from homology"/>
<dbReference type="PANTHER" id="PTHR14360">
    <property type="entry name" value="PROTEIN FMP32, MITOCHONDRIAL"/>
    <property type="match status" value="1"/>
</dbReference>
<keyword evidence="9 11" id="KW-0472">Membrane</keyword>
<evidence type="ECO:0000256" key="11">
    <source>
        <dbReference type="SAM" id="Phobius"/>
    </source>
</evidence>
<keyword evidence="8" id="KW-0496">Mitochondrion</keyword>
<dbReference type="OrthoDB" id="889336at2759"/>
<keyword evidence="7 10" id="KW-0175">Coiled coil</keyword>